<keyword evidence="1" id="KW-0732">Signal</keyword>
<accession>A0A6A7NAK1</accession>
<evidence type="ECO:0000256" key="1">
    <source>
        <dbReference type="SAM" id="SignalP"/>
    </source>
</evidence>
<feature type="signal peptide" evidence="1">
    <location>
        <begin position="1"/>
        <end position="20"/>
    </location>
</feature>
<evidence type="ECO:0000313" key="4">
    <source>
        <dbReference type="Proteomes" id="UP000440498"/>
    </source>
</evidence>
<sequence>MKLLLRLCFCLSITMPVAHAATCAAPFKQADGWELAAPEASGFNANALCVTLTALAQGKDNIHGIVVERHGKLVAEMYRSGKDRSIRRGLGVWPPFAPTVEFGPDTLHDVRSIGKSVISLLVGIEKQHGRISTLATPVLDYYPEYHDLRSPQLDAIHLEHLLTMSGGWKWDEGAQPNNELRLFWKTDQLRYVLERPVVAPPGTVWNYNGGGTTILADIVTRVSGQPWIEVARKELFEPLGIVQWEWVTDLRGRPAPFAGLRLRPRDMAKIGRLMLNHGRWNGQQIVAEEWVDESLKPRLSVGFRSPGNQPDELHYGYQWWDGTAAWHGRRTPWSAAFGNGGQRIFIVPELDLTVVITAGDYGSDAMGAKVNQLLHTLIATVSD</sequence>
<dbReference type="GO" id="GO:0016787">
    <property type="term" value="F:hydrolase activity"/>
    <property type="evidence" value="ECO:0007669"/>
    <property type="project" value="UniProtKB-KW"/>
</dbReference>
<reference evidence="3 4" key="1">
    <citation type="submission" date="2019-10" db="EMBL/GenBank/DDBJ databases">
        <title>Two novel species isolated from a subtropical stream in China.</title>
        <authorList>
            <person name="Lu H."/>
        </authorList>
    </citation>
    <scope>NUCLEOTIDE SEQUENCE [LARGE SCALE GENOMIC DNA]</scope>
    <source>
        <strain evidence="3 4">FT29W</strain>
    </source>
</reference>
<dbReference type="Pfam" id="PF00144">
    <property type="entry name" value="Beta-lactamase"/>
    <property type="match status" value="1"/>
</dbReference>
<dbReference type="AlphaFoldDB" id="A0A6A7NAK1"/>
<organism evidence="3 4">
    <name type="scientific">Rugamonas aquatica</name>
    <dbReference type="NCBI Taxonomy" id="2743357"/>
    <lineage>
        <taxon>Bacteria</taxon>
        <taxon>Pseudomonadati</taxon>
        <taxon>Pseudomonadota</taxon>
        <taxon>Betaproteobacteria</taxon>
        <taxon>Burkholderiales</taxon>
        <taxon>Oxalobacteraceae</taxon>
        <taxon>Telluria group</taxon>
        <taxon>Rugamonas</taxon>
    </lineage>
</organism>
<name>A0A6A7NAK1_9BURK</name>
<proteinExistence type="predicted"/>
<keyword evidence="3" id="KW-0378">Hydrolase</keyword>
<feature type="domain" description="Beta-lactamase-related" evidence="2">
    <location>
        <begin position="94"/>
        <end position="362"/>
    </location>
</feature>
<evidence type="ECO:0000313" key="3">
    <source>
        <dbReference type="EMBL" id="MQA42160.1"/>
    </source>
</evidence>
<dbReference type="EMBL" id="WHUG01000018">
    <property type="protein sequence ID" value="MQA42160.1"/>
    <property type="molecule type" value="Genomic_DNA"/>
</dbReference>
<dbReference type="SUPFAM" id="SSF56601">
    <property type="entry name" value="beta-lactamase/transpeptidase-like"/>
    <property type="match status" value="1"/>
</dbReference>
<comment type="caution">
    <text evidence="3">The sequence shown here is derived from an EMBL/GenBank/DDBJ whole genome shotgun (WGS) entry which is preliminary data.</text>
</comment>
<feature type="chain" id="PRO_5025368902" evidence="1">
    <location>
        <begin position="21"/>
        <end position="383"/>
    </location>
</feature>
<evidence type="ECO:0000259" key="2">
    <source>
        <dbReference type="Pfam" id="PF00144"/>
    </source>
</evidence>
<dbReference type="InterPro" id="IPR050789">
    <property type="entry name" value="Diverse_Enzym_Activities"/>
</dbReference>
<dbReference type="Gene3D" id="3.40.710.10">
    <property type="entry name" value="DD-peptidase/beta-lactamase superfamily"/>
    <property type="match status" value="1"/>
</dbReference>
<gene>
    <name evidence="3" type="ORF">GEV02_28870</name>
</gene>
<keyword evidence="4" id="KW-1185">Reference proteome</keyword>
<dbReference type="RefSeq" id="WP_152841296.1">
    <property type="nucleotide sequence ID" value="NZ_WHUG01000018.1"/>
</dbReference>
<dbReference type="InterPro" id="IPR001466">
    <property type="entry name" value="Beta-lactam-related"/>
</dbReference>
<dbReference type="PANTHER" id="PTHR43283:SF7">
    <property type="entry name" value="BETA-LACTAMASE-RELATED DOMAIN-CONTAINING PROTEIN"/>
    <property type="match status" value="1"/>
</dbReference>
<protein>
    <submittedName>
        <fullName evidence="3">Serine hydrolase</fullName>
    </submittedName>
</protein>
<dbReference type="InterPro" id="IPR012338">
    <property type="entry name" value="Beta-lactam/transpept-like"/>
</dbReference>
<dbReference type="Proteomes" id="UP000440498">
    <property type="component" value="Unassembled WGS sequence"/>
</dbReference>
<dbReference type="PANTHER" id="PTHR43283">
    <property type="entry name" value="BETA-LACTAMASE-RELATED"/>
    <property type="match status" value="1"/>
</dbReference>